<evidence type="ECO:0000313" key="2">
    <source>
        <dbReference type="Proteomes" id="UP000276834"/>
    </source>
</evidence>
<accession>A0A3L8S1P7</accession>
<gene>
    <name evidence="1" type="ORF">DV515_00013652</name>
</gene>
<proteinExistence type="predicted"/>
<evidence type="ECO:0000313" key="1">
    <source>
        <dbReference type="EMBL" id="RLV92836.1"/>
    </source>
</evidence>
<dbReference type="Proteomes" id="UP000276834">
    <property type="component" value="Unassembled WGS sequence"/>
</dbReference>
<name>A0A3L8S1P7_CHLGU</name>
<dbReference type="AlphaFoldDB" id="A0A3L8S1P7"/>
<sequence>MLRLVIGALSNSLLSPGEARGNNFYSARVWLMNAKGTIAKVFVIFTENSEELFQALVCSIEQLLELLLQQQA</sequence>
<comment type="caution">
    <text evidence="1">The sequence shown here is derived from an EMBL/GenBank/DDBJ whole genome shotgun (WGS) entry which is preliminary data.</text>
</comment>
<reference evidence="1 2" key="1">
    <citation type="journal article" date="2018" name="Proc. R. Soc. B">
        <title>A non-coding region near Follistatin controls head colour polymorphism in the Gouldian finch.</title>
        <authorList>
            <person name="Toomey M.B."/>
            <person name="Marques C.I."/>
            <person name="Andrade P."/>
            <person name="Araujo P.M."/>
            <person name="Sabatino S."/>
            <person name="Gazda M.A."/>
            <person name="Afonso S."/>
            <person name="Lopes R.J."/>
            <person name="Corbo J.C."/>
            <person name="Carneiro M."/>
        </authorList>
    </citation>
    <scope>NUCLEOTIDE SEQUENCE [LARGE SCALE GENOMIC DNA]</scope>
    <source>
        <strain evidence="1">Red01</strain>
        <tissue evidence="1">Muscle</tissue>
    </source>
</reference>
<keyword evidence="2" id="KW-1185">Reference proteome</keyword>
<dbReference type="EMBL" id="QUSF01000097">
    <property type="protein sequence ID" value="RLV92836.1"/>
    <property type="molecule type" value="Genomic_DNA"/>
</dbReference>
<organism evidence="1 2">
    <name type="scientific">Chloebia gouldiae</name>
    <name type="common">Gouldian finch</name>
    <name type="synonym">Erythrura gouldiae</name>
    <dbReference type="NCBI Taxonomy" id="44316"/>
    <lineage>
        <taxon>Eukaryota</taxon>
        <taxon>Metazoa</taxon>
        <taxon>Chordata</taxon>
        <taxon>Craniata</taxon>
        <taxon>Vertebrata</taxon>
        <taxon>Euteleostomi</taxon>
        <taxon>Archelosauria</taxon>
        <taxon>Archosauria</taxon>
        <taxon>Dinosauria</taxon>
        <taxon>Saurischia</taxon>
        <taxon>Theropoda</taxon>
        <taxon>Coelurosauria</taxon>
        <taxon>Aves</taxon>
        <taxon>Neognathae</taxon>
        <taxon>Neoaves</taxon>
        <taxon>Telluraves</taxon>
        <taxon>Australaves</taxon>
        <taxon>Passeriformes</taxon>
        <taxon>Passeroidea</taxon>
        <taxon>Passeridae</taxon>
        <taxon>Chloebia</taxon>
    </lineage>
</organism>
<protein>
    <submittedName>
        <fullName evidence="1">Uncharacterized protein</fullName>
    </submittedName>
</protein>